<evidence type="ECO:0000256" key="2">
    <source>
        <dbReference type="ARBA" id="ARBA00022475"/>
    </source>
</evidence>
<evidence type="ECO:0000256" key="5">
    <source>
        <dbReference type="ARBA" id="ARBA00022725"/>
    </source>
</evidence>
<keyword evidence="9" id="KW-1015">Disulfide bond</keyword>
<dbReference type="GO" id="GO:0005886">
    <property type="term" value="C:plasma membrane"/>
    <property type="evidence" value="ECO:0007669"/>
    <property type="project" value="UniProtKB-SubCell"/>
</dbReference>
<evidence type="ECO:0000313" key="17">
    <source>
        <dbReference type="RefSeq" id="XP_033779134.1"/>
    </source>
</evidence>
<keyword evidence="16" id="KW-1185">Reference proteome</keyword>
<keyword evidence="2 14" id="KW-1003">Cell membrane</keyword>
<evidence type="ECO:0000256" key="1">
    <source>
        <dbReference type="ARBA" id="ARBA00004651"/>
    </source>
</evidence>
<feature type="transmembrane region" description="Helical" evidence="14">
    <location>
        <begin position="60"/>
        <end position="82"/>
    </location>
</feature>
<feature type="transmembrane region" description="Helical" evidence="14">
    <location>
        <begin position="273"/>
        <end position="292"/>
    </location>
</feature>
<name>A0A6P8P644_GEOSA</name>
<dbReference type="InterPro" id="IPR000276">
    <property type="entry name" value="GPCR_Rhodpsn"/>
</dbReference>
<evidence type="ECO:0000313" key="16">
    <source>
        <dbReference type="Proteomes" id="UP000515159"/>
    </source>
</evidence>
<sequence>MQKRNLTVTEFALLGFPSAPEHQYCLFLVFLVLYVLTLMANLTIILIVRMEHSLSQSPMYFLLSHFSFLEIWYTTVTIPKMLSDFFSPTKTISYPGCVSQMYFFFSLGLTEFFLLAVMAIDRYSAICNPLRYATIMTSRVCIHLALWSWISGFLIGLLLATSASRLLFCGSNQINHFFCDFIPLFKLSCTETHIVDSLSFIIAWAVILISFFFTAVSYFFIVRAICRIPSTTGQHKAFSTCVSHLTVVLTFYGTVIFMYIRPTAHHDFEMEKAISLLYTVITPLLNPLIYTLRNREVKVALRKTLRRHKVSF</sequence>
<dbReference type="PRINTS" id="PR00245">
    <property type="entry name" value="OLFACTORYR"/>
</dbReference>
<evidence type="ECO:0000256" key="10">
    <source>
        <dbReference type="ARBA" id="ARBA00023170"/>
    </source>
</evidence>
<evidence type="ECO:0000256" key="7">
    <source>
        <dbReference type="ARBA" id="ARBA00023040"/>
    </source>
</evidence>
<dbReference type="PANTHER" id="PTHR24242:SF359">
    <property type="entry name" value="ODORANT RECEPTOR-RELATED"/>
    <property type="match status" value="1"/>
</dbReference>
<dbReference type="InParanoid" id="A0A6P8P644"/>
<dbReference type="RefSeq" id="XP_033779134.1">
    <property type="nucleotide sequence ID" value="XM_033923243.1"/>
</dbReference>
<dbReference type="InterPro" id="IPR000725">
    <property type="entry name" value="Olfact_rcpt"/>
</dbReference>
<evidence type="ECO:0000256" key="13">
    <source>
        <dbReference type="RuleBase" id="RU000688"/>
    </source>
</evidence>
<keyword evidence="7 13" id="KW-0297">G-protein coupled receptor</keyword>
<gene>
    <name evidence="17" type="primary">LOC117349649</name>
</gene>
<keyword evidence="6 14" id="KW-1133">Transmembrane helix</keyword>
<keyword evidence="5 14" id="KW-0552">Olfaction</keyword>
<evidence type="ECO:0000256" key="4">
    <source>
        <dbReference type="ARBA" id="ARBA00022692"/>
    </source>
</evidence>
<proteinExistence type="inferred from homology"/>
<evidence type="ECO:0000259" key="15">
    <source>
        <dbReference type="PROSITE" id="PS50262"/>
    </source>
</evidence>
<dbReference type="InterPro" id="IPR050939">
    <property type="entry name" value="Olfactory_GPCR1"/>
</dbReference>
<dbReference type="FunFam" id="1.20.1070.10:FF:000001">
    <property type="entry name" value="Olfactory receptor"/>
    <property type="match status" value="1"/>
</dbReference>
<dbReference type="AlphaFoldDB" id="A0A6P8P644"/>
<protein>
    <recommendedName>
        <fullName evidence="14">Olfactory receptor</fullName>
    </recommendedName>
</protein>
<dbReference type="KEGG" id="gsh:117349649"/>
<keyword evidence="4 13" id="KW-0812">Transmembrane</keyword>
<dbReference type="Proteomes" id="UP000515159">
    <property type="component" value="Chromosome 16"/>
</dbReference>
<evidence type="ECO:0000256" key="14">
    <source>
        <dbReference type="RuleBase" id="RU363047"/>
    </source>
</evidence>
<feature type="transmembrane region" description="Helical" evidence="14">
    <location>
        <begin position="140"/>
        <end position="160"/>
    </location>
</feature>
<feature type="transmembrane region" description="Helical" evidence="14">
    <location>
        <begin position="26"/>
        <end position="48"/>
    </location>
</feature>
<dbReference type="Gene3D" id="1.20.1070.10">
    <property type="entry name" value="Rhodopsin 7-helix transmembrane proteins"/>
    <property type="match status" value="1"/>
</dbReference>
<keyword evidence="10 13" id="KW-0675">Receptor</keyword>
<organism evidence="16 17">
    <name type="scientific">Geotrypetes seraphini</name>
    <name type="common">Gaboon caecilian</name>
    <name type="synonym">Caecilia seraphini</name>
    <dbReference type="NCBI Taxonomy" id="260995"/>
    <lineage>
        <taxon>Eukaryota</taxon>
        <taxon>Metazoa</taxon>
        <taxon>Chordata</taxon>
        <taxon>Craniata</taxon>
        <taxon>Vertebrata</taxon>
        <taxon>Euteleostomi</taxon>
        <taxon>Amphibia</taxon>
        <taxon>Gymnophiona</taxon>
        <taxon>Geotrypetes</taxon>
    </lineage>
</organism>
<evidence type="ECO:0000256" key="11">
    <source>
        <dbReference type="ARBA" id="ARBA00023180"/>
    </source>
</evidence>
<dbReference type="GO" id="GO:0004984">
    <property type="term" value="F:olfactory receptor activity"/>
    <property type="evidence" value="ECO:0007669"/>
    <property type="project" value="InterPro"/>
</dbReference>
<dbReference type="GeneID" id="117349649"/>
<dbReference type="PROSITE" id="PS50262">
    <property type="entry name" value="G_PROTEIN_RECEP_F1_2"/>
    <property type="match status" value="1"/>
</dbReference>
<dbReference type="Pfam" id="PF13853">
    <property type="entry name" value="7tm_4"/>
    <property type="match status" value="1"/>
</dbReference>
<dbReference type="OrthoDB" id="9444602at2759"/>
<dbReference type="PRINTS" id="PR00237">
    <property type="entry name" value="GPCRRHODOPSN"/>
</dbReference>
<keyword evidence="8 14" id="KW-0472">Membrane</keyword>
<evidence type="ECO:0000256" key="8">
    <source>
        <dbReference type="ARBA" id="ARBA00023136"/>
    </source>
</evidence>
<comment type="similarity">
    <text evidence="13">Belongs to the G-protein coupled receptor 1 family.</text>
</comment>
<keyword evidence="3 14" id="KW-0716">Sensory transduction</keyword>
<dbReference type="SUPFAM" id="SSF81321">
    <property type="entry name" value="Family A G protein-coupled receptor-like"/>
    <property type="match status" value="1"/>
</dbReference>
<evidence type="ECO:0000256" key="12">
    <source>
        <dbReference type="ARBA" id="ARBA00023224"/>
    </source>
</evidence>
<dbReference type="GO" id="GO:0004930">
    <property type="term" value="F:G protein-coupled receptor activity"/>
    <property type="evidence" value="ECO:0007669"/>
    <property type="project" value="UniProtKB-KW"/>
</dbReference>
<reference evidence="17" key="1">
    <citation type="submission" date="2025-08" db="UniProtKB">
        <authorList>
            <consortium name="RefSeq"/>
        </authorList>
    </citation>
    <scope>IDENTIFICATION</scope>
</reference>
<evidence type="ECO:0000256" key="3">
    <source>
        <dbReference type="ARBA" id="ARBA00022606"/>
    </source>
</evidence>
<feature type="domain" description="G-protein coupled receptors family 1 profile" evidence="15">
    <location>
        <begin position="40"/>
        <end position="290"/>
    </location>
</feature>
<accession>A0A6P8P644</accession>
<dbReference type="InterPro" id="IPR017452">
    <property type="entry name" value="GPCR_Rhodpsn_7TM"/>
</dbReference>
<dbReference type="PANTHER" id="PTHR24242">
    <property type="entry name" value="G-PROTEIN COUPLED RECEPTOR"/>
    <property type="match status" value="1"/>
</dbReference>
<keyword evidence="12 13" id="KW-0807">Transducer</keyword>
<keyword evidence="11" id="KW-0325">Glycoprotein</keyword>
<comment type="subcellular location">
    <subcellularLocation>
        <location evidence="1 14">Cell membrane</location>
        <topology evidence="1 14">Multi-pass membrane protein</topology>
    </subcellularLocation>
</comment>
<feature type="transmembrane region" description="Helical" evidence="14">
    <location>
        <begin position="237"/>
        <end position="261"/>
    </location>
</feature>
<evidence type="ECO:0000256" key="9">
    <source>
        <dbReference type="ARBA" id="ARBA00023157"/>
    </source>
</evidence>
<dbReference type="PROSITE" id="PS00237">
    <property type="entry name" value="G_PROTEIN_RECEP_F1_1"/>
    <property type="match status" value="1"/>
</dbReference>
<feature type="transmembrane region" description="Helical" evidence="14">
    <location>
        <begin position="102"/>
        <end position="120"/>
    </location>
</feature>
<dbReference type="CDD" id="cd13954">
    <property type="entry name" value="7tmA_OR"/>
    <property type="match status" value="1"/>
</dbReference>
<feature type="transmembrane region" description="Helical" evidence="14">
    <location>
        <begin position="201"/>
        <end position="225"/>
    </location>
</feature>
<evidence type="ECO:0000256" key="6">
    <source>
        <dbReference type="ARBA" id="ARBA00022989"/>
    </source>
</evidence>